<dbReference type="GeneID" id="28999275"/>
<dbReference type="STRING" id="763407.A0A167NBS5"/>
<dbReference type="FunCoup" id="A0A167NBS5">
    <property type="interactions" value="202"/>
</dbReference>
<dbReference type="Proteomes" id="UP000077315">
    <property type="component" value="Unassembled WGS sequence"/>
</dbReference>
<feature type="repeat" description="WD" evidence="5">
    <location>
        <begin position="218"/>
        <end position="259"/>
    </location>
</feature>
<dbReference type="VEuPathDB" id="FungiDB:PHYBLDRAFT_180848"/>
<dbReference type="GO" id="GO:0031464">
    <property type="term" value="C:Cul4A-RING E3 ubiquitin ligase complex"/>
    <property type="evidence" value="ECO:0007669"/>
    <property type="project" value="TreeGrafter"/>
</dbReference>
<dbReference type="PROSITE" id="PS00678">
    <property type="entry name" value="WD_REPEATS_1"/>
    <property type="match status" value="1"/>
</dbReference>
<feature type="repeat" description="WD" evidence="5">
    <location>
        <begin position="161"/>
        <end position="196"/>
    </location>
</feature>
<dbReference type="InParanoid" id="A0A167NBS5"/>
<keyword evidence="4" id="KW-0234">DNA repair</keyword>
<dbReference type="InterPro" id="IPR015943">
    <property type="entry name" value="WD40/YVTN_repeat-like_dom_sf"/>
</dbReference>
<keyword evidence="3" id="KW-0227">DNA damage</keyword>
<gene>
    <name evidence="7" type="ORF">PHYBLDRAFT_180848</name>
</gene>
<evidence type="ECO:0000313" key="7">
    <source>
        <dbReference type="EMBL" id="OAD75619.1"/>
    </source>
</evidence>
<dbReference type="RefSeq" id="XP_018293659.1">
    <property type="nucleotide sequence ID" value="XM_018438369.1"/>
</dbReference>
<feature type="repeat" description="WD" evidence="5">
    <location>
        <begin position="75"/>
        <end position="117"/>
    </location>
</feature>
<dbReference type="SUPFAM" id="SSF50978">
    <property type="entry name" value="WD40 repeat-like"/>
    <property type="match status" value="1"/>
</dbReference>
<dbReference type="Gene3D" id="2.130.10.10">
    <property type="entry name" value="YVTN repeat-like/Quinoprotein amine dehydrogenase"/>
    <property type="match status" value="1"/>
</dbReference>
<dbReference type="PROSITE" id="PS50082">
    <property type="entry name" value="WD_REPEATS_2"/>
    <property type="match status" value="3"/>
</dbReference>
<evidence type="ECO:0000313" key="8">
    <source>
        <dbReference type="Proteomes" id="UP000077315"/>
    </source>
</evidence>
<dbReference type="PROSITE" id="PS50294">
    <property type="entry name" value="WD_REPEATS_REGION"/>
    <property type="match status" value="2"/>
</dbReference>
<evidence type="ECO:0000256" key="1">
    <source>
        <dbReference type="ARBA" id="ARBA00022574"/>
    </source>
</evidence>
<dbReference type="GO" id="GO:0000109">
    <property type="term" value="C:nucleotide-excision repair complex"/>
    <property type="evidence" value="ECO:0007669"/>
    <property type="project" value="TreeGrafter"/>
</dbReference>
<accession>A0A167NBS5</accession>
<dbReference type="EMBL" id="KV440977">
    <property type="protein sequence ID" value="OAD75619.1"/>
    <property type="molecule type" value="Genomic_DNA"/>
</dbReference>
<dbReference type="PANTHER" id="PTHR46202">
    <property type="entry name" value="DNA EXCISION REPAIR PROTEIN ERCC-8"/>
    <property type="match status" value="1"/>
</dbReference>
<evidence type="ECO:0000256" key="2">
    <source>
        <dbReference type="ARBA" id="ARBA00022737"/>
    </source>
</evidence>
<dbReference type="InterPro" id="IPR042238">
    <property type="entry name" value="Rad28/ERCC8/Ckn1/ATCSA-1"/>
</dbReference>
<dbReference type="InterPro" id="IPR036322">
    <property type="entry name" value="WD40_repeat_dom_sf"/>
</dbReference>
<evidence type="ECO:0000256" key="6">
    <source>
        <dbReference type="SAM" id="MobiDB-lite"/>
    </source>
</evidence>
<dbReference type="OrthoDB" id="361494at2759"/>
<dbReference type="PRINTS" id="PR00320">
    <property type="entry name" value="GPROTEINBRPT"/>
</dbReference>
<dbReference type="SMART" id="SM00320">
    <property type="entry name" value="WD40"/>
    <property type="match status" value="4"/>
</dbReference>
<organism evidence="7 8">
    <name type="scientific">Phycomyces blakesleeanus (strain ATCC 8743b / DSM 1359 / FGSC 10004 / NBRC 33097 / NRRL 1555)</name>
    <dbReference type="NCBI Taxonomy" id="763407"/>
    <lineage>
        <taxon>Eukaryota</taxon>
        <taxon>Fungi</taxon>
        <taxon>Fungi incertae sedis</taxon>
        <taxon>Mucoromycota</taxon>
        <taxon>Mucoromycotina</taxon>
        <taxon>Mucoromycetes</taxon>
        <taxon>Mucorales</taxon>
        <taxon>Phycomycetaceae</taxon>
        <taxon>Phycomyces</taxon>
    </lineage>
</organism>
<feature type="compositionally biased region" description="Basic and acidic residues" evidence="6">
    <location>
        <begin position="429"/>
        <end position="438"/>
    </location>
</feature>
<protein>
    <submittedName>
        <fullName evidence="7">Uncharacterized protein</fullName>
    </submittedName>
</protein>
<keyword evidence="2" id="KW-0677">Repeat</keyword>
<dbReference type="GO" id="GO:0006283">
    <property type="term" value="P:transcription-coupled nucleotide-excision repair"/>
    <property type="evidence" value="ECO:0007669"/>
    <property type="project" value="InterPro"/>
</dbReference>
<keyword evidence="8" id="KW-1185">Reference proteome</keyword>
<name>A0A167NBS5_PHYB8</name>
<dbReference type="InterPro" id="IPR001680">
    <property type="entry name" value="WD40_rpt"/>
</dbReference>
<proteinExistence type="predicted"/>
<reference evidence="8" key="1">
    <citation type="submission" date="2015-06" db="EMBL/GenBank/DDBJ databases">
        <title>Expansion of signal transduction pathways in fungi by whole-genome duplication.</title>
        <authorList>
            <consortium name="DOE Joint Genome Institute"/>
            <person name="Corrochano L.M."/>
            <person name="Kuo A."/>
            <person name="Marcet-Houben M."/>
            <person name="Polaino S."/>
            <person name="Salamov A."/>
            <person name="Villalobos J.M."/>
            <person name="Alvarez M.I."/>
            <person name="Avalos J."/>
            <person name="Benito E.P."/>
            <person name="Benoit I."/>
            <person name="Burger G."/>
            <person name="Camino L.P."/>
            <person name="Canovas D."/>
            <person name="Cerda-Olmedo E."/>
            <person name="Cheng J.-F."/>
            <person name="Dominguez A."/>
            <person name="Elias M."/>
            <person name="Eslava A.P."/>
            <person name="Glaser F."/>
            <person name="Grimwood J."/>
            <person name="Gutierrez G."/>
            <person name="Heitman J."/>
            <person name="Henrissat B."/>
            <person name="Iturriaga E.A."/>
            <person name="Lang B.F."/>
            <person name="Lavin J.L."/>
            <person name="Lee S."/>
            <person name="Li W."/>
            <person name="Lindquist E."/>
            <person name="Lopez-Garcia S."/>
            <person name="Luque E.M."/>
            <person name="Marcos A.T."/>
            <person name="Martin J."/>
            <person name="McCluskey K."/>
            <person name="Medina H.R."/>
            <person name="Miralles-Duran A."/>
            <person name="Miyazaki A."/>
            <person name="Munoz-Torres E."/>
            <person name="Oguiza J.A."/>
            <person name="Ohm R."/>
            <person name="Olmedo M."/>
            <person name="Orejas M."/>
            <person name="Ortiz-Castellanos L."/>
            <person name="Pisabarro A.G."/>
            <person name="Rodriguez-Romero J."/>
            <person name="Ruiz-Herrera J."/>
            <person name="Ruiz-Vazquez R."/>
            <person name="Sanz C."/>
            <person name="Schackwitz W."/>
            <person name="Schmutz J."/>
            <person name="Shahriari M."/>
            <person name="Shelest E."/>
            <person name="Silva-Franco F."/>
            <person name="Soanes D."/>
            <person name="Syed K."/>
            <person name="Tagua V.G."/>
            <person name="Talbot N.J."/>
            <person name="Thon M."/>
            <person name="De vries R.P."/>
            <person name="Wiebenga A."/>
            <person name="Yadav J.S."/>
            <person name="Braun E.L."/>
            <person name="Baker S."/>
            <person name="Garre V."/>
            <person name="Horwitz B."/>
            <person name="Torres-Martinez S."/>
            <person name="Idnurm A."/>
            <person name="Herrera-Estrella A."/>
            <person name="Gabaldon T."/>
            <person name="Grigoriev I.V."/>
        </authorList>
    </citation>
    <scope>NUCLEOTIDE SEQUENCE [LARGE SCALE GENOMIC DNA]</scope>
    <source>
        <strain evidence="8">NRRL 1555(-)</strain>
    </source>
</reference>
<dbReference type="InterPro" id="IPR019775">
    <property type="entry name" value="WD40_repeat_CS"/>
</dbReference>
<evidence type="ECO:0000256" key="4">
    <source>
        <dbReference type="ARBA" id="ARBA00023204"/>
    </source>
</evidence>
<dbReference type="GO" id="GO:0000209">
    <property type="term" value="P:protein polyubiquitination"/>
    <property type="evidence" value="ECO:0007669"/>
    <property type="project" value="TreeGrafter"/>
</dbReference>
<dbReference type="AlphaFoldDB" id="A0A167NBS5"/>
<keyword evidence="1 5" id="KW-0853">WD repeat</keyword>
<dbReference type="GO" id="GO:0043161">
    <property type="term" value="P:proteasome-mediated ubiquitin-dependent protein catabolic process"/>
    <property type="evidence" value="ECO:0007669"/>
    <property type="project" value="TreeGrafter"/>
</dbReference>
<dbReference type="Pfam" id="PF00400">
    <property type="entry name" value="WD40"/>
    <property type="match status" value="2"/>
</dbReference>
<sequence>MYSLLRKRGTGAVDPLILKRAETTQKAHKVELSQTKEFKRVHHVSGGGDGLLHVYDLQQEGRPAQIEPIASVATQDRHSYAVSSVGWFPFDTGILVSASFDETVRIWDTNLMEPVTTFDLGAKVFCQAMSPIASHCLVATASDNPHIRLCDIKSGASAHTLIGHTGSVYCCVWSNYQDHVLYTGGEDGTIRVWDIRKASACLGSLDNENAEFTKIETNRAHQKAVNGLVLTLDGSSLVSLGLDERIKRWSTYDHRHSRTHYAGSGVRNHVRHNCGLAVSDTDVWPPLVYVPNQDHIAVFDVNRGNRVQKLCGMYGRPTCVDVEGLDVYAAGVEAEILVWGPLPPFDSEPGIEETTVYEVVLDRHGVAQRVPKGKGTHFIHVTKHNETKMVEKADSGSFPCPEPTFQAPMRWSQRIHPKQPEQAELNPTLHEKEAVSPH</sequence>
<dbReference type="PANTHER" id="PTHR46202:SF1">
    <property type="entry name" value="DNA EXCISION REPAIR PROTEIN ERCC-8"/>
    <property type="match status" value="1"/>
</dbReference>
<feature type="region of interest" description="Disordered" evidence="6">
    <location>
        <begin position="414"/>
        <end position="438"/>
    </location>
</feature>
<evidence type="ECO:0000256" key="5">
    <source>
        <dbReference type="PROSITE-ProRule" id="PRU00221"/>
    </source>
</evidence>
<dbReference type="InterPro" id="IPR020472">
    <property type="entry name" value="WD40_PAC1"/>
</dbReference>
<evidence type="ECO:0000256" key="3">
    <source>
        <dbReference type="ARBA" id="ARBA00022763"/>
    </source>
</evidence>